<evidence type="ECO:0000313" key="1">
    <source>
        <dbReference type="EMBL" id="CAC5426090.1"/>
    </source>
</evidence>
<reference evidence="1 2" key="1">
    <citation type="submission" date="2020-06" db="EMBL/GenBank/DDBJ databases">
        <authorList>
            <person name="Li R."/>
            <person name="Bekaert M."/>
        </authorList>
    </citation>
    <scope>NUCLEOTIDE SEQUENCE [LARGE SCALE GENOMIC DNA]</scope>
    <source>
        <strain evidence="2">wild</strain>
    </source>
</reference>
<name>A0A6J8F021_MYTCO</name>
<dbReference type="EMBL" id="CACVKT020010335">
    <property type="protein sequence ID" value="CAC5426090.1"/>
    <property type="molecule type" value="Genomic_DNA"/>
</dbReference>
<gene>
    <name evidence="1" type="ORF">MCOR_57831</name>
</gene>
<dbReference type="AlphaFoldDB" id="A0A6J8F021"/>
<accession>A0A6J8F021</accession>
<proteinExistence type="predicted"/>
<organism evidence="1 2">
    <name type="scientific">Mytilus coruscus</name>
    <name type="common">Sea mussel</name>
    <dbReference type="NCBI Taxonomy" id="42192"/>
    <lineage>
        <taxon>Eukaryota</taxon>
        <taxon>Metazoa</taxon>
        <taxon>Spiralia</taxon>
        <taxon>Lophotrochozoa</taxon>
        <taxon>Mollusca</taxon>
        <taxon>Bivalvia</taxon>
        <taxon>Autobranchia</taxon>
        <taxon>Pteriomorphia</taxon>
        <taxon>Mytilida</taxon>
        <taxon>Mytiloidea</taxon>
        <taxon>Mytilidae</taxon>
        <taxon>Mytilinae</taxon>
        <taxon>Mytilus</taxon>
    </lineage>
</organism>
<keyword evidence="2" id="KW-1185">Reference proteome</keyword>
<dbReference type="Proteomes" id="UP000507470">
    <property type="component" value="Unassembled WGS sequence"/>
</dbReference>
<evidence type="ECO:0000313" key="2">
    <source>
        <dbReference type="Proteomes" id="UP000507470"/>
    </source>
</evidence>
<protein>
    <submittedName>
        <fullName evidence="1">RANBP3</fullName>
    </submittedName>
</protein>
<sequence>MYVTTDRQCIGFLLDLERRSIIELEKLKIVKYIFGNFRFDQLDIKAACQKAWASRNFKIVEWFVQNIDMTMLDLYSIINSALKYAQPDILECILEKIEIVSLDKREVLKSVTKYYNDKCSIIISKIVSTIWNHTDKQGELEIQEIVNTAYERKCFGLLMCICNACNFYSSLDGGTLLMLACGDARDDPPTFDIDCYDNVDYDDDHFEELLSKLYPEYGSIGMVKWILKHFKIDHLDLKSGVLRLLSQGWYHWQHMYRRKAGLVSLAAHVQKKSRAGIIGSTCTEEKHCAI</sequence>